<accession>X1J8T9</accession>
<name>X1J8T9_9ZZZZ</name>
<dbReference type="EMBL" id="BARU01025417">
    <property type="protein sequence ID" value="GAH66178.1"/>
    <property type="molecule type" value="Genomic_DNA"/>
</dbReference>
<protein>
    <submittedName>
        <fullName evidence="1">Uncharacterized protein</fullName>
    </submittedName>
</protein>
<reference evidence="1" key="1">
    <citation type="journal article" date="2014" name="Front. Microbiol.">
        <title>High frequency of phylogenetically diverse reductive dehalogenase-homologous genes in deep subseafloor sedimentary metagenomes.</title>
        <authorList>
            <person name="Kawai M."/>
            <person name="Futagami T."/>
            <person name="Toyoda A."/>
            <person name="Takaki Y."/>
            <person name="Nishi S."/>
            <person name="Hori S."/>
            <person name="Arai W."/>
            <person name="Tsubouchi T."/>
            <person name="Morono Y."/>
            <person name="Uchiyama I."/>
            <person name="Ito T."/>
            <person name="Fujiyama A."/>
            <person name="Inagaki F."/>
            <person name="Takami H."/>
        </authorList>
    </citation>
    <scope>NUCLEOTIDE SEQUENCE</scope>
    <source>
        <strain evidence="1">Expedition CK06-06</strain>
    </source>
</reference>
<comment type="caution">
    <text evidence="1">The sequence shown here is derived from an EMBL/GenBank/DDBJ whole genome shotgun (WGS) entry which is preliminary data.</text>
</comment>
<organism evidence="1">
    <name type="scientific">marine sediment metagenome</name>
    <dbReference type="NCBI Taxonomy" id="412755"/>
    <lineage>
        <taxon>unclassified sequences</taxon>
        <taxon>metagenomes</taxon>
        <taxon>ecological metagenomes</taxon>
    </lineage>
</organism>
<proteinExistence type="predicted"/>
<feature type="non-terminal residue" evidence="1">
    <location>
        <position position="273"/>
    </location>
</feature>
<evidence type="ECO:0000313" key="1">
    <source>
        <dbReference type="EMBL" id="GAH66178.1"/>
    </source>
</evidence>
<sequence>PVFGQSGNYTVNEYFYLPLYGVYGLDEYNAYNAAMQKADYQIESNKTIGDVDTSGTPVANDIPRFTDDNTIEGLSYAELKAALDLEIGTDLQAWDAQLDDISALAYTNSNFIVGDGSNWVAESGATARTSLGIDLSLYYLKTEIDTQGKVETIWGVTLCTDSELSTALADYYLKTAIDTLGEVETIYSKDIIDSDELAALKFTDLDDTPATYTDQAGKYVKVNAGETALEFGTPAGGGTYLELTDTPAAYDNGKYAKSTADGVVWDDPAGAGD</sequence>
<feature type="non-terminal residue" evidence="1">
    <location>
        <position position="1"/>
    </location>
</feature>
<gene>
    <name evidence="1" type="ORF">S03H2_40952</name>
</gene>
<dbReference type="AlphaFoldDB" id="X1J8T9"/>